<protein>
    <submittedName>
        <fullName evidence="5">NAD(P)H-dependent flavin oxidoreductase</fullName>
        <ecNumber evidence="5">1.13.12.-</ecNumber>
    </submittedName>
</protein>
<accession>A0ABV4Y7T4</accession>
<evidence type="ECO:0000256" key="3">
    <source>
        <dbReference type="ARBA" id="ARBA00023002"/>
    </source>
</evidence>
<keyword evidence="4" id="KW-0732">Signal</keyword>
<dbReference type="GO" id="GO:0016491">
    <property type="term" value="F:oxidoreductase activity"/>
    <property type="evidence" value="ECO:0007669"/>
    <property type="project" value="UniProtKB-KW"/>
</dbReference>
<evidence type="ECO:0000256" key="4">
    <source>
        <dbReference type="SAM" id="SignalP"/>
    </source>
</evidence>
<evidence type="ECO:0000313" key="5">
    <source>
        <dbReference type="EMBL" id="MFB2934591.1"/>
    </source>
</evidence>
<dbReference type="SUPFAM" id="SSF51412">
    <property type="entry name" value="Inosine monophosphate dehydrogenase (IMPDH)"/>
    <property type="match status" value="1"/>
</dbReference>
<keyword evidence="1" id="KW-0285">Flavoprotein</keyword>
<name>A0ABV4Y7T4_9CYAN</name>
<dbReference type="RefSeq" id="WP_413256118.1">
    <property type="nucleotide sequence ID" value="NZ_JBHFNS010000019.1"/>
</dbReference>
<keyword evidence="3 5" id="KW-0560">Oxidoreductase</keyword>
<organism evidence="5 6">
    <name type="scientific">Floridaenema fluviatile BLCC-F154</name>
    <dbReference type="NCBI Taxonomy" id="3153640"/>
    <lineage>
        <taxon>Bacteria</taxon>
        <taxon>Bacillati</taxon>
        <taxon>Cyanobacteriota</taxon>
        <taxon>Cyanophyceae</taxon>
        <taxon>Oscillatoriophycideae</taxon>
        <taxon>Aerosakkonematales</taxon>
        <taxon>Aerosakkonemataceae</taxon>
        <taxon>Floridanema</taxon>
        <taxon>Floridanema fluviatile</taxon>
    </lineage>
</organism>
<evidence type="ECO:0000256" key="2">
    <source>
        <dbReference type="ARBA" id="ARBA00022643"/>
    </source>
</evidence>
<proteinExistence type="predicted"/>
<dbReference type="InterPro" id="IPR013785">
    <property type="entry name" value="Aldolase_TIM"/>
</dbReference>
<evidence type="ECO:0000313" key="6">
    <source>
        <dbReference type="Proteomes" id="UP001576776"/>
    </source>
</evidence>
<dbReference type="Proteomes" id="UP001576776">
    <property type="component" value="Unassembled WGS sequence"/>
</dbReference>
<dbReference type="Pfam" id="PF03060">
    <property type="entry name" value="NMO"/>
    <property type="match status" value="2"/>
</dbReference>
<keyword evidence="6" id="KW-1185">Reference proteome</keyword>
<dbReference type="PANTHER" id="PTHR32332">
    <property type="entry name" value="2-NITROPROPANE DIOXYGENASE"/>
    <property type="match status" value="1"/>
</dbReference>
<comment type="caution">
    <text evidence="5">The sequence shown here is derived from an EMBL/GenBank/DDBJ whole genome shotgun (WGS) entry which is preliminary data.</text>
</comment>
<evidence type="ECO:0000256" key="1">
    <source>
        <dbReference type="ARBA" id="ARBA00022630"/>
    </source>
</evidence>
<dbReference type="Gene3D" id="3.20.20.70">
    <property type="entry name" value="Aldolase class I"/>
    <property type="match status" value="1"/>
</dbReference>
<dbReference type="PANTHER" id="PTHR32332:SF20">
    <property type="entry name" value="2-NITROPROPANE DIOXYGENASE-LIKE PROTEIN"/>
    <property type="match status" value="1"/>
</dbReference>
<gene>
    <name evidence="5" type="ORF">ACE1B6_04875</name>
</gene>
<dbReference type="EMBL" id="JBHFNS010000019">
    <property type="protein sequence ID" value="MFB2934591.1"/>
    <property type="molecule type" value="Genomic_DNA"/>
</dbReference>
<keyword evidence="2" id="KW-0288">FMN</keyword>
<dbReference type="CDD" id="cd04730">
    <property type="entry name" value="NPD_like"/>
    <property type="match status" value="1"/>
</dbReference>
<dbReference type="EC" id="1.13.12.-" evidence="5"/>
<reference evidence="5 6" key="1">
    <citation type="submission" date="2024-09" db="EMBL/GenBank/DDBJ databases">
        <title>Floridaenema gen nov. (Aerosakkonemataceae, Aerosakkonematales ord. nov., Cyanobacteria) from benthic tropical and subtropical fresh waters, with the description of four new species.</title>
        <authorList>
            <person name="Moretto J.A."/>
            <person name="Berthold D.E."/>
            <person name="Lefler F.W."/>
            <person name="Huang I.-S."/>
            <person name="Laughinghouse H. IV."/>
        </authorList>
    </citation>
    <scope>NUCLEOTIDE SEQUENCE [LARGE SCALE GENOMIC DNA]</scope>
    <source>
        <strain evidence="5 6">BLCC-F154</strain>
    </source>
</reference>
<dbReference type="InterPro" id="IPR004136">
    <property type="entry name" value="NMO"/>
</dbReference>
<feature type="signal peptide" evidence="4">
    <location>
        <begin position="1"/>
        <end position="30"/>
    </location>
</feature>
<feature type="chain" id="PRO_5046948148" evidence="4">
    <location>
        <begin position="31"/>
        <end position="341"/>
    </location>
</feature>
<sequence length="341" mass="36363">MLHTEISKNYALKAPIISAGMAFVATPPLAAAVSNAGGMGMLGAAMVPPEGLKQMIQSTRTLTAKPFGVDFISEFVTDEHIQVCITEKVAVVVFFWSFPKQIWVERLQANGIRVWMEVGSISEANQARELGVDAIVAQGKESGGHNKAEASTFSLLPAICQTVAPIPVIAAGGIIDGKSLVAALSLGAEAVWCGTRFLTSLEANAHSEYKTKVLDANVGDTVRTTLFGPEWPGQNMRVIRNRVVKQWAGKEAEAVKFASTNEIIGSTIMDGQTIPLPKFSTMLPTPETTGDFEEMALTAGESSGNITELKPAGEIVKTMLNEAKETIQSRLSSLIISEVTV</sequence>